<keyword evidence="8 9" id="KW-0472">Membrane</keyword>
<dbReference type="PANTHER" id="PTHR21304:SF0">
    <property type="entry name" value="MICOS COMPLEX SUBUNIT MIC10"/>
    <property type="match status" value="1"/>
</dbReference>
<evidence type="ECO:0000256" key="2">
    <source>
        <dbReference type="ARBA" id="ARBA00004434"/>
    </source>
</evidence>
<gene>
    <name evidence="10" type="ORF">MSPICULIGERA_LOCUS10754</name>
</gene>
<organism evidence="10 11">
    <name type="scientific">Mesorhabditis spiculigera</name>
    <dbReference type="NCBI Taxonomy" id="96644"/>
    <lineage>
        <taxon>Eukaryota</taxon>
        <taxon>Metazoa</taxon>
        <taxon>Ecdysozoa</taxon>
        <taxon>Nematoda</taxon>
        <taxon>Chromadorea</taxon>
        <taxon>Rhabditida</taxon>
        <taxon>Rhabditina</taxon>
        <taxon>Rhabditomorpha</taxon>
        <taxon>Rhabditoidea</taxon>
        <taxon>Rhabditidae</taxon>
        <taxon>Mesorhabditinae</taxon>
        <taxon>Mesorhabditis</taxon>
    </lineage>
</organism>
<evidence type="ECO:0000256" key="1">
    <source>
        <dbReference type="ARBA" id="ARBA00002689"/>
    </source>
</evidence>
<dbReference type="Pfam" id="PF04418">
    <property type="entry name" value="DUF543"/>
    <property type="match status" value="1"/>
</dbReference>
<feature type="transmembrane region" description="Helical" evidence="9">
    <location>
        <begin position="22"/>
        <end position="40"/>
    </location>
</feature>
<evidence type="ECO:0000313" key="10">
    <source>
        <dbReference type="EMBL" id="CAJ0572366.1"/>
    </source>
</evidence>
<name>A0AA36FZA5_9BILA</name>
<reference evidence="10" key="1">
    <citation type="submission" date="2023-06" db="EMBL/GenBank/DDBJ databases">
        <authorList>
            <person name="Delattre M."/>
        </authorList>
    </citation>
    <scope>NUCLEOTIDE SEQUENCE</scope>
    <source>
        <strain evidence="10">AF72</strain>
    </source>
</reference>
<dbReference type="AlphaFoldDB" id="A0AA36FZA5"/>
<evidence type="ECO:0000256" key="6">
    <source>
        <dbReference type="ARBA" id="ARBA00022989"/>
    </source>
</evidence>
<evidence type="ECO:0000256" key="7">
    <source>
        <dbReference type="ARBA" id="ARBA00023128"/>
    </source>
</evidence>
<keyword evidence="7 9" id="KW-0496">Mitochondrion</keyword>
<comment type="similarity">
    <text evidence="3 9">Belongs to the MICOS complex subunit Mic10 family.</text>
</comment>
<dbReference type="GO" id="GO:0061617">
    <property type="term" value="C:MICOS complex"/>
    <property type="evidence" value="ECO:0007669"/>
    <property type="project" value="UniProtKB-UniRule"/>
</dbReference>
<dbReference type="InterPro" id="IPR007512">
    <property type="entry name" value="Mic10"/>
</dbReference>
<evidence type="ECO:0000313" key="11">
    <source>
        <dbReference type="Proteomes" id="UP001177023"/>
    </source>
</evidence>
<comment type="function">
    <text evidence="1 9">Component of the MICOS complex, a large protein complex of the mitochondrial inner membrane that plays crucial roles in the maintenance of crista junctions, inner membrane architecture, and formation of contact sites to the outer membrane.</text>
</comment>
<evidence type="ECO:0000256" key="3">
    <source>
        <dbReference type="ARBA" id="ARBA00006792"/>
    </source>
</evidence>
<keyword evidence="5 9" id="KW-0999">Mitochondrion inner membrane</keyword>
<comment type="subunit">
    <text evidence="9">Component of the mitochondrial contact site and cristae organizing system (MICOS) complex.</text>
</comment>
<proteinExistence type="inferred from homology"/>
<accession>A0AA36FZA5</accession>
<protein>
    <recommendedName>
        <fullName evidence="9">MICOS complex subunit MIC10</fullName>
    </recommendedName>
</protein>
<dbReference type="Proteomes" id="UP001177023">
    <property type="component" value="Unassembled WGS sequence"/>
</dbReference>
<comment type="caution">
    <text evidence="10">The sequence shown here is derived from an EMBL/GenBank/DDBJ whole genome shotgun (WGS) entry which is preliminary data.</text>
</comment>
<keyword evidence="11" id="KW-1185">Reference proteome</keyword>
<comment type="subcellular location">
    <subcellularLocation>
        <location evidence="2 9">Mitochondrion inner membrane</location>
        <topology evidence="2 9">Single-pass membrane protein</topology>
    </subcellularLocation>
</comment>
<dbReference type="EMBL" id="CATQJA010002596">
    <property type="protein sequence ID" value="CAJ0572366.1"/>
    <property type="molecule type" value="Genomic_DNA"/>
</dbReference>
<keyword evidence="6 9" id="KW-1133">Transmembrane helix</keyword>
<dbReference type="PANTHER" id="PTHR21304">
    <property type="entry name" value="MICOS COMPLEX SUBUNIT MIC10"/>
    <property type="match status" value="1"/>
</dbReference>
<keyword evidence="4 9" id="KW-0812">Transmembrane</keyword>
<evidence type="ECO:0000256" key="9">
    <source>
        <dbReference type="RuleBase" id="RU363011"/>
    </source>
</evidence>
<feature type="non-terminal residue" evidence="10">
    <location>
        <position position="98"/>
    </location>
</feature>
<evidence type="ECO:0000256" key="5">
    <source>
        <dbReference type="ARBA" id="ARBA00022792"/>
    </source>
</evidence>
<evidence type="ECO:0000256" key="4">
    <source>
        <dbReference type="ARBA" id="ARBA00022692"/>
    </source>
</evidence>
<evidence type="ECO:0000256" key="8">
    <source>
        <dbReference type="ARBA" id="ARBA00023136"/>
    </source>
</evidence>
<sequence>MAPTKSEDELGAKVDRCFADSLLKLTGGVAIGIVVSVAFLKGRTWPIWFGSGVGIGAGWSNCRHDLSSPFLLHGRKVQAGTDSQGKPVLNVLTESRKA</sequence>